<organism evidence="1 2">
    <name type="scientific">Akkermansia muciniphila</name>
    <dbReference type="NCBI Taxonomy" id="239935"/>
    <lineage>
        <taxon>Bacteria</taxon>
        <taxon>Pseudomonadati</taxon>
        <taxon>Verrucomicrobiota</taxon>
        <taxon>Verrucomicrobiia</taxon>
        <taxon>Verrucomicrobiales</taxon>
        <taxon>Akkermansiaceae</taxon>
        <taxon>Akkermansia</taxon>
    </lineage>
</organism>
<gene>
    <name evidence="1" type="ORF">CXU22_03535</name>
</gene>
<dbReference type="AlphaFoldDB" id="A0A2N8HF35"/>
<dbReference type="EMBL" id="PJKA01000006">
    <property type="protein sequence ID" value="PNC18881.1"/>
    <property type="molecule type" value="Genomic_DNA"/>
</dbReference>
<dbReference type="OrthoDB" id="206373at2"/>
<evidence type="ECO:0000313" key="1">
    <source>
        <dbReference type="EMBL" id="PNC18881.1"/>
    </source>
</evidence>
<dbReference type="Proteomes" id="UP000236000">
    <property type="component" value="Unassembled WGS sequence"/>
</dbReference>
<evidence type="ECO:0000313" key="2">
    <source>
        <dbReference type="Proteomes" id="UP000236000"/>
    </source>
</evidence>
<sequence>MQVPTTPGHVYAVTTTSSCTISAVSEDGTLTPVLTAPAPGQYAVVAPSVRLDVGDSHALVTPMRGRIGVTGGATLEALNKLTTHAKDTYIHVNRGDRNNWDNKVERQEFTDHKYSNTLHLMPDEHASLTELLTRKDDLLALLNPPQNQIA</sequence>
<dbReference type="RefSeq" id="WP_102712621.1">
    <property type="nucleotide sequence ID" value="NZ_PJKA01000006.1"/>
</dbReference>
<accession>A0A2N8HF35</accession>
<name>A0A2N8HF35_9BACT</name>
<comment type="caution">
    <text evidence="1">The sequence shown here is derived from an EMBL/GenBank/DDBJ whole genome shotgun (WGS) entry which is preliminary data.</text>
</comment>
<reference evidence="1 2" key="1">
    <citation type="journal article" date="2017" name="BMC Genomics">
        <title>Genome sequencing of 39 Akkermansia muciniphila isolates reveals its population structure, genomic and functional diverisity, and global distribution in mammalian gut microbiotas.</title>
        <authorList>
            <person name="Guo X."/>
            <person name="Li S."/>
            <person name="Zhang J."/>
            <person name="Wu F."/>
            <person name="Li X."/>
            <person name="Wu D."/>
            <person name="Zhang M."/>
            <person name="Ou Z."/>
            <person name="Jie Z."/>
            <person name="Yan Q."/>
            <person name="Li P."/>
            <person name="Yi J."/>
            <person name="Peng Y."/>
        </authorList>
    </citation>
    <scope>NUCLEOTIDE SEQUENCE [LARGE SCALE GENOMIC DNA]</scope>
    <source>
        <strain evidence="1 2">GP24</strain>
    </source>
</reference>
<protein>
    <submittedName>
        <fullName evidence="1">Uncharacterized protein</fullName>
    </submittedName>
</protein>
<proteinExistence type="predicted"/>